<feature type="compositionally biased region" description="Low complexity" evidence="1">
    <location>
        <begin position="37"/>
        <end position="59"/>
    </location>
</feature>
<evidence type="ECO:0000313" key="9">
    <source>
        <dbReference type="Proteomes" id="UP000038802"/>
    </source>
</evidence>
<dbReference type="EMBL" id="CGCX01001089">
    <property type="protein sequence ID" value="CFR88467.1"/>
    <property type="molecule type" value="Genomic_DNA"/>
</dbReference>
<dbReference type="EMBL" id="CNGE01000404">
    <property type="protein sequence ID" value="CKS68075.1"/>
    <property type="molecule type" value="Genomic_DNA"/>
</dbReference>
<evidence type="ECO:0000256" key="1">
    <source>
        <dbReference type="SAM" id="MobiDB-lite"/>
    </source>
</evidence>
<sequence>MSRMKRTVLACQTASQVLGMDCQCGMPRYAAHPINRAPSSTPAATVTAGQRLTASASASRSRKRASSSCKPVATAHVTAKAASAVQPFQGIPSAP</sequence>
<feature type="region of interest" description="Disordered" evidence="1">
    <location>
        <begin position="35"/>
        <end position="71"/>
    </location>
</feature>
<evidence type="ECO:0000313" key="14">
    <source>
        <dbReference type="Proteomes" id="UP000048948"/>
    </source>
</evidence>
<name>A0A0T9C5A4_MYCTX</name>
<protein>
    <submittedName>
        <fullName evidence="7">Uncharacterized protein</fullName>
    </submittedName>
</protein>
<dbReference type="EMBL" id="CFOH01000336">
    <property type="protein sequence ID" value="CFE52829.1"/>
    <property type="molecule type" value="Genomic_DNA"/>
</dbReference>
<evidence type="ECO:0000313" key="15">
    <source>
        <dbReference type="Proteomes" id="UP000049023"/>
    </source>
</evidence>
<evidence type="ECO:0000313" key="7">
    <source>
        <dbReference type="EMBL" id="COV99895.1"/>
    </source>
</evidence>
<evidence type="ECO:0000313" key="10">
    <source>
        <dbReference type="Proteomes" id="UP000039021"/>
    </source>
</evidence>
<evidence type="ECO:0000313" key="4">
    <source>
        <dbReference type="EMBL" id="CKR42804.1"/>
    </source>
</evidence>
<reference evidence="7" key="2">
    <citation type="submission" date="2015-03" db="EMBL/GenBank/DDBJ databases">
        <authorList>
            <person name="Murphy D."/>
        </authorList>
    </citation>
    <scope>NUCLEOTIDE SEQUENCE [LARGE SCALE GENOMIC DNA]</scope>
    <source>
        <strain evidence="7">K00500041</strain>
    </source>
</reference>
<reference evidence="8" key="3">
    <citation type="submission" date="2015-03" db="EMBL/GenBank/DDBJ databases">
        <authorList>
            <consortium name="Pathogen Informatics"/>
            <person name="Murphy D."/>
        </authorList>
    </citation>
    <scope>NUCLEOTIDE SEQUENCE</scope>
    <source>
        <strain evidence="8">N09902308</strain>
    </source>
</reference>
<dbReference type="Proteomes" id="UP000048948">
    <property type="component" value="Unassembled WGS sequence"/>
</dbReference>
<proteinExistence type="predicted"/>
<dbReference type="Proteomes" id="UP000049023">
    <property type="component" value="Unassembled WGS sequence"/>
</dbReference>
<dbReference type="AlphaFoldDB" id="A0A0T9C5A4"/>
<dbReference type="EMBL" id="CNFU01000204">
    <property type="protein sequence ID" value="CKR42804.1"/>
    <property type="molecule type" value="Genomic_DNA"/>
</dbReference>
<evidence type="ECO:0000313" key="5">
    <source>
        <dbReference type="EMBL" id="CKS68075.1"/>
    </source>
</evidence>
<dbReference type="EMBL" id="CSAD01000373">
    <property type="protein sequence ID" value="COV86533.1"/>
    <property type="molecule type" value="Genomic_DNA"/>
</dbReference>
<evidence type="ECO:0000313" key="3">
    <source>
        <dbReference type="EMBL" id="CFR88467.1"/>
    </source>
</evidence>
<dbReference type="Proteomes" id="UP000045842">
    <property type="component" value="Unassembled WGS sequence"/>
</dbReference>
<dbReference type="EMBL" id="CSAE01000273">
    <property type="protein sequence ID" value="COV99895.1"/>
    <property type="molecule type" value="Genomic_DNA"/>
</dbReference>
<dbReference type="Proteomes" id="UP000039021">
    <property type="component" value="Unassembled WGS sequence"/>
</dbReference>
<organism evidence="7 9">
    <name type="scientific">Mycobacterium tuberculosis</name>
    <dbReference type="NCBI Taxonomy" id="1773"/>
    <lineage>
        <taxon>Bacteria</taxon>
        <taxon>Bacillati</taxon>
        <taxon>Actinomycetota</taxon>
        <taxon>Actinomycetes</taxon>
        <taxon>Mycobacteriales</taxon>
        <taxon>Mycobacteriaceae</taxon>
        <taxon>Mycobacterium</taxon>
        <taxon>Mycobacterium tuberculosis complex</taxon>
    </lineage>
</organism>
<evidence type="ECO:0000313" key="13">
    <source>
        <dbReference type="Proteomes" id="UP000046947"/>
    </source>
</evidence>
<evidence type="ECO:0000313" key="11">
    <source>
        <dbReference type="Proteomes" id="UP000045842"/>
    </source>
</evidence>
<dbReference type="Proteomes" id="UP000046680">
    <property type="component" value="Unassembled WGS sequence"/>
</dbReference>
<dbReference type="EMBL" id="CSBK01000108">
    <property type="protein sequence ID" value="COW95096.1"/>
    <property type="molecule type" value="Genomic_DNA"/>
</dbReference>
<evidence type="ECO:0000313" key="12">
    <source>
        <dbReference type="Proteomes" id="UP000046680"/>
    </source>
</evidence>
<gene>
    <name evidence="3" type="ORF">ERS007657_02687</name>
    <name evidence="6" type="ORF">ERS007679_02602</name>
    <name evidence="2" type="ORF">ERS007688_02164</name>
    <name evidence="7" type="ORF">ERS007703_02487</name>
    <name evidence="8" type="ORF">ERS007739_00386</name>
    <name evidence="5" type="ORF">ERS027646_02283</name>
    <name evidence="4" type="ORF">ERS027661_01286</name>
</gene>
<dbReference type="Proteomes" id="UP000046947">
    <property type="component" value="Unassembled WGS sequence"/>
</dbReference>
<reference evidence="9 10" key="1">
    <citation type="submission" date="2015-03" db="EMBL/GenBank/DDBJ databases">
        <authorList>
            <consortium name="Pathogen Informatics"/>
        </authorList>
    </citation>
    <scope>NUCLEOTIDE SEQUENCE [LARGE SCALE GENOMIC DNA]</scope>
    <source>
        <strain evidence="5 14">Bir 172</strain>
        <strain evidence="4 15">Bir 187</strain>
        <strain evidence="3 12">C09601061</strain>
        <strain evidence="6 11">G09801536</strain>
        <strain evidence="2 13">H09601792</strain>
        <strain evidence="9">K00500041</strain>
        <strain evidence="10">N09902308</strain>
    </source>
</reference>
<evidence type="ECO:0000313" key="8">
    <source>
        <dbReference type="EMBL" id="COW95096.1"/>
    </source>
</evidence>
<evidence type="ECO:0000313" key="2">
    <source>
        <dbReference type="EMBL" id="CFE52829.1"/>
    </source>
</evidence>
<dbReference type="Proteomes" id="UP000038802">
    <property type="component" value="Unassembled WGS sequence"/>
</dbReference>
<accession>A0A0T9C5A4</accession>
<evidence type="ECO:0000313" key="6">
    <source>
        <dbReference type="EMBL" id="COV86533.1"/>
    </source>
</evidence>